<evidence type="ECO:0000313" key="1">
    <source>
        <dbReference type="EMBL" id="CAB4797824.1"/>
    </source>
</evidence>
<organism evidence="1">
    <name type="scientific">freshwater metagenome</name>
    <dbReference type="NCBI Taxonomy" id="449393"/>
    <lineage>
        <taxon>unclassified sequences</taxon>
        <taxon>metagenomes</taxon>
        <taxon>ecological metagenomes</taxon>
    </lineage>
</organism>
<protein>
    <submittedName>
        <fullName evidence="1">Unannotated protein</fullName>
    </submittedName>
</protein>
<reference evidence="1" key="1">
    <citation type="submission" date="2020-05" db="EMBL/GenBank/DDBJ databases">
        <authorList>
            <person name="Chiriac C."/>
            <person name="Salcher M."/>
            <person name="Ghai R."/>
            <person name="Kavagutti S V."/>
        </authorList>
    </citation>
    <scope>NUCLEOTIDE SEQUENCE</scope>
</reference>
<name>A0A6J6XQE4_9ZZZZ</name>
<accession>A0A6J6XQE4</accession>
<proteinExistence type="predicted"/>
<sequence length="149" mass="16984">MQPRFFEVVRNAFEGFVAMVPGRRNVYVHGRGLKAWYGDDTREHYECQLIRVDGEVLLEIGFHAEHAKAPLNDEVLRRLLAVEQEWRPTLGLDAVAGDFIGRGGWRRISEVWPEPDAADIDEAIEAAARLADYVVILEPLRRTSARWSA</sequence>
<gene>
    <name evidence="1" type="ORF">UFOPK2992_00841</name>
</gene>
<dbReference type="AlphaFoldDB" id="A0A6J6XQE4"/>
<dbReference type="EMBL" id="CAFAAI010000129">
    <property type="protein sequence ID" value="CAB4797824.1"/>
    <property type="molecule type" value="Genomic_DNA"/>
</dbReference>